<proteinExistence type="inferred from homology"/>
<evidence type="ECO:0000256" key="7">
    <source>
        <dbReference type="ARBA" id="ARBA00023288"/>
    </source>
</evidence>
<sequence>MSRWKGALRALAVVLVALLAGGCWSRREVETLAFVVAAGVDRTPDGRIQLTVQIPIPSALAGGGGAAGGATGGGGTSRRAFWTVSSTGVTVCDAFRNLFSQSPRRPNWSHNEVIVFSEAYAREGIRDALDFFNRCEETRRTTWMTVARDTPIEALLAAEFPTDRLGGVAIDSLLKISQSGLGKADHANVNEFLRALAAPGMEPFATGLMLAAPEHAPPGEAQGETTRQHVRALGDAVFRGDRMVGWIGEREARGLLLMHGKTIRAQVVVPCPWEEDRLATVRLVNTTGKIEPEVHDGMVRMKIQVAGEGSVAGMGCTLPPDRAWYERLDAEVARAMREDVELALQRLQKELRVDTMGFGLALYRRYPKVWRELAGDWDRRLPEIPVTIEAGADVRRTGLTTEPIRAR</sequence>
<dbReference type="Gene3D" id="3.30.300.210">
    <property type="entry name" value="Nutrient germinant receptor protein C, domain 3"/>
    <property type="match status" value="1"/>
</dbReference>
<dbReference type="STRING" id="1555112.LIP_0593"/>
<dbReference type="PANTHER" id="PTHR35789">
    <property type="entry name" value="SPORE GERMINATION PROTEIN B3"/>
    <property type="match status" value="1"/>
</dbReference>
<evidence type="ECO:0000313" key="11">
    <source>
        <dbReference type="Proteomes" id="UP000065807"/>
    </source>
</evidence>
<keyword evidence="11" id="KW-1185">Reference proteome</keyword>
<keyword evidence="6" id="KW-0564">Palmitate</keyword>
<name>A0A0K2SH79_LIMPI</name>
<dbReference type="RefSeq" id="WP_068134032.1">
    <property type="nucleotide sequence ID" value="NZ_AP014924.1"/>
</dbReference>
<reference evidence="11" key="1">
    <citation type="submission" date="2015-07" db="EMBL/GenBank/DDBJ databases">
        <title>Complete genome sequence and phylogenetic analysis of Limnochorda pilosa.</title>
        <authorList>
            <person name="Watanabe M."/>
            <person name="Kojima H."/>
            <person name="Fukui M."/>
        </authorList>
    </citation>
    <scope>NUCLEOTIDE SEQUENCE [LARGE SCALE GENOMIC DNA]</scope>
    <source>
        <strain evidence="11">HC45</strain>
    </source>
</reference>
<feature type="domain" description="Spore germination GerAC-like C-terminal" evidence="8">
    <location>
        <begin position="236"/>
        <end position="398"/>
    </location>
</feature>
<dbReference type="InterPro" id="IPR038501">
    <property type="entry name" value="Spore_GerAC_C_sf"/>
</dbReference>
<dbReference type="InterPro" id="IPR057336">
    <property type="entry name" value="GerAC_N"/>
</dbReference>
<dbReference type="GO" id="GO:0009847">
    <property type="term" value="P:spore germination"/>
    <property type="evidence" value="ECO:0007669"/>
    <property type="project" value="InterPro"/>
</dbReference>
<accession>A0A0K2SH79</accession>
<dbReference type="InterPro" id="IPR046953">
    <property type="entry name" value="Spore_GerAC-like_C"/>
</dbReference>
<evidence type="ECO:0000256" key="3">
    <source>
        <dbReference type="ARBA" id="ARBA00022544"/>
    </source>
</evidence>
<evidence type="ECO:0000256" key="4">
    <source>
        <dbReference type="ARBA" id="ARBA00022729"/>
    </source>
</evidence>
<keyword evidence="3" id="KW-0309">Germination</keyword>
<dbReference type="Pfam" id="PF25198">
    <property type="entry name" value="Spore_GerAC_N"/>
    <property type="match status" value="1"/>
</dbReference>
<evidence type="ECO:0000256" key="1">
    <source>
        <dbReference type="ARBA" id="ARBA00004635"/>
    </source>
</evidence>
<dbReference type="OrthoDB" id="9816067at2"/>
<dbReference type="Proteomes" id="UP000065807">
    <property type="component" value="Chromosome"/>
</dbReference>
<dbReference type="AlphaFoldDB" id="A0A0K2SH79"/>
<dbReference type="PROSITE" id="PS51257">
    <property type="entry name" value="PROKAR_LIPOPROTEIN"/>
    <property type="match status" value="1"/>
</dbReference>
<dbReference type="KEGG" id="lpil:LIP_0593"/>
<dbReference type="Gene3D" id="6.20.190.10">
    <property type="entry name" value="Nutrient germinant receptor protein C, domain 1"/>
    <property type="match status" value="1"/>
</dbReference>
<protein>
    <recommendedName>
        <fullName evidence="12">Germination protein, Ger(X)C family</fullName>
    </recommendedName>
</protein>
<dbReference type="InterPro" id="IPR008844">
    <property type="entry name" value="Spore_GerAC-like"/>
</dbReference>
<keyword evidence="7" id="KW-0449">Lipoprotein</keyword>
<evidence type="ECO:0000259" key="9">
    <source>
        <dbReference type="Pfam" id="PF25198"/>
    </source>
</evidence>
<dbReference type="PANTHER" id="PTHR35789:SF1">
    <property type="entry name" value="SPORE GERMINATION PROTEIN B3"/>
    <property type="match status" value="1"/>
</dbReference>
<comment type="subcellular location">
    <subcellularLocation>
        <location evidence="1">Membrane</location>
        <topology evidence="1">Lipid-anchor</topology>
    </subcellularLocation>
</comment>
<dbReference type="GO" id="GO:0016020">
    <property type="term" value="C:membrane"/>
    <property type="evidence" value="ECO:0007669"/>
    <property type="project" value="UniProtKB-SubCell"/>
</dbReference>
<evidence type="ECO:0000259" key="8">
    <source>
        <dbReference type="Pfam" id="PF05504"/>
    </source>
</evidence>
<comment type="similarity">
    <text evidence="2">Belongs to the GerABKC lipoprotein family.</text>
</comment>
<dbReference type="NCBIfam" id="TIGR02887">
    <property type="entry name" value="spore_ger_x_C"/>
    <property type="match status" value="1"/>
</dbReference>
<evidence type="ECO:0000256" key="2">
    <source>
        <dbReference type="ARBA" id="ARBA00007886"/>
    </source>
</evidence>
<evidence type="ECO:0000256" key="5">
    <source>
        <dbReference type="ARBA" id="ARBA00023136"/>
    </source>
</evidence>
<organism evidence="10 11">
    <name type="scientific">Limnochorda pilosa</name>
    <dbReference type="NCBI Taxonomy" id="1555112"/>
    <lineage>
        <taxon>Bacteria</taxon>
        <taxon>Bacillati</taxon>
        <taxon>Bacillota</taxon>
        <taxon>Limnochordia</taxon>
        <taxon>Limnochordales</taxon>
        <taxon>Limnochordaceae</taxon>
        <taxon>Limnochorda</taxon>
    </lineage>
</organism>
<dbReference type="Pfam" id="PF05504">
    <property type="entry name" value="Spore_GerAC"/>
    <property type="match status" value="1"/>
</dbReference>
<evidence type="ECO:0000256" key="6">
    <source>
        <dbReference type="ARBA" id="ARBA00023139"/>
    </source>
</evidence>
<gene>
    <name evidence="10" type="ORF">LIP_0593</name>
</gene>
<evidence type="ECO:0008006" key="12">
    <source>
        <dbReference type="Google" id="ProtNLM"/>
    </source>
</evidence>
<dbReference type="EMBL" id="AP014924">
    <property type="protein sequence ID" value="BAS26450.1"/>
    <property type="molecule type" value="Genomic_DNA"/>
</dbReference>
<reference evidence="11" key="2">
    <citation type="journal article" date="2016" name="Int. J. Syst. Evol. Microbiol.">
        <title>Complete genome sequence and cell structure of Limnochorda pilosa, a Gram-negative spore-former within the phylum Firmicutes.</title>
        <authorList>
            <person name="Watanabe M."/>
            <person name="Kojima H."/>
            <person name="Fukui M."/>
        </authorList>
    </citation>
    <scope>NUCLEOTIDE SEQUENCE [LARGE SCALE GENOMIC DNA]</scope>
    <source>
        <strain evidence="11">HC45</strain>
    </source>
</reference>
<keyword evidence="5" id="KW-0472">Membrane</keyword>
<evidence type="ECO:0000313" key="10">
    <source>
        <dbReference type="EMBL" id="BAS26450.1"/>
    </source>
</evidence>
<keyword evidence="4" id="KW-0732">Signal</keyword>
<feature type="domain" description="Spore germination protein N-terminal" evidence="9">
    <location>
        <begin position="26"/>
        <end position="205"/>
    </location>
</feature>